<protein>
    <submittedName>
        <fullName evidence="1">Uncharacterized protein</fullName>
    </submittedName>
</protein>
<organism evidence="1 2">
    <name type="scientific">Persea americana</name>
    <name type="common">Avocado</name>
    <dbReference type="NCBI Taxonomy" id="3435"/>
    <lineage>
        <taxon>Eukaryota</taxon>
        <taxon>Viridiplantae</taxon>
        <taxon>Streptophyta</taxon>
        <taxon>Embryophyta</taxon>
        <taxon>Tracheophyta</taxon>
        <taxon>Spermatophyta</taxon>
        <taxon>Magnoliopsida</taxon>
        <taxon>Magnoliidae</taxon>
        <taxon>Laurales</taxon>
        <taxon>Lauraceae</taxon>
        <taxon>Persea</taxon>
    </lineage>
</organism>
<dbReference type="Proteomes" id="UP001234297">
    <property type="component" value="Chromosome 11"/>
</dbReference>
<sequence length="162" mass="18111">MAESPRKRFREEENSSETLEDGAEIKRQRSFHQILSILESEEDEPTQDLSSLVTTLQQELSSPNPLSDPLAEPTQLSPTQPDPTSTSSSSSSFSALVDEEEEEVLRHLLEASDDDLGIPQPENGGGVAVSREGSEVFTYDEIWELEDVAANYYTWLQSELFM</sequence>
<dbReference type="EMBL" id="CM056819">
    <property type="protein sequence ID" value="KAJ8625819.1"/>
    <property type="molecule type" value="Genomic_DNA"/>
</dbReference>
<comment type="caution">
    <text evidence="1">The sequence shown here is derived from an EMBL/GenBank/DDBJ whole genome shotgun (WGS) entry which is preliminary data.</text>
</comment>
<gene>
    <name evidence="1" type="ORF">MRB53_034349</name>
</gene>
<name>A0ACC2KX74_PERAE</name>
<proteinExistence type="predicted"/>
<accession>A0ACC2KX74</accession>
<reference evidence="1 2" key="1">
    <citation type="journal article" date="2022" name="Hortic Res">
        <title>A haplotype resolved chromosomal level avocado genome allows analysis of novel avocado genes.</title>
        <authorList>
            <person name="Nath O."/>
            <person name="Fletcher S.J."/>
            <person name="Hayward A."/>
            <person name="Shaw L.M."/>
            <person name="Masouleh A.K."/>
            <person name="Furtado A."/>
            <person name="Henry R.J."/>
            <person name="Mitter N."/>
        </authorList>
    </citation>
    <scope>NUCLEOTIDE SEQUENCE [LARGE SCALE GENOMIC DNA]</scope>
    <source>
        <strain evidence="2">cv. Hass</strain>
    </source>
</reference>
<evidence type="ECO:0000313" key="1">
    <source>
        <dbReference type="EMBL" id="KAJ8625819.1"/>
    </source>
</evidence>
<evidence type="ECO:0000313" key="2">
    <source>
        <dbReference type="Proteomes" id="UP001234297"/>
    </source>
</evidence>
<keyword evidence="2" id="KW-1185">Reference proteome</keyword>